<proteinExistence type="predicted"/>
<dbReference type="Pfam" id="PF04326">
    <property type="entry name" value="SLFN_AlbA_2"/>
    <property type="match status" value="1"/>
</dbReference>
<accession>A0A7C5V2A4</accession>
<feature type="domain" description="Schlafen AlbA-2" evidence="1">
    <location>
        <begin position="14"/>
        <end position="132"/>
    </location>
</feature>
<comment type="caution">
    <text evidence="2">The sequence shown here is derived from an EMBL/GenBank/DDBJ whole genome shotgun (WGS) entry which is preliminary data.</text>
</comment>
<evidence type="ECO:0000313" key="2">
    <source>
        <dbReference type="EMBL" id="HHS02526.1"/>
    </source>
</evidence>
<dbReference type="InterPro" id="IPR038475">
    <property type="entry name" value="RecG_C_sf"/>
</dbReference>
<dbReference type="InterPro" id="IPR007421">
    <property type="entry name" value="Schlafen_AlbA_2_dom"/>
</dbReference>
<dbReference type="PANTHER" id="PTHR30595:SF6">
    <property type="entry name" value="SCHLAFEN ALBA-2 DOMAIN-CONTAINING PROTEIN"/>
    <property type="match status" value="1"/>
</dbReference>
<dbReference type="Gene3D" id="3.30.565.60">
    <property type="match status" value="1"/>
</dbReference>
<organism evidence="2">
    <name type="scientific">Caldicellulosiruptor owensensis</name>
    <dbReference type="NCBI Taxonomy" id="55205"/>
    <lineage>
        <taxon>Bacteria</taxon>
        <taxon>Bacillati</taxon>
        <taxon>Bacillota</taxon>
        <taxon>Bacillota incertae sedis</taxon>
        <taxon>Caldicellulosiruptorales</taxon>
        <taxon>Caldicellulosiruptoraceae</taxon>
        <taxon>Caldicellulosiruptor</taxon>
    </lineage>
</organism>
<reference evidence="2" key="1">
    <citation type="journal article" date="2020" name="mSystems">
        <title>Genome- and Community-Level Interaction Insights into Carbon Utilization and Element Cycling Functions of Hydrothermarchaeota in Hydrothermal Sediment.</title>
        <authorList>
            <person name="Zhou Z."/>
            <person name="Liu Y."/>
            <person name="Xu W."/>
            <person name="Pan J."/>
            <person name="Luo Z.H."/>
            <person name="Li M."/>
        </authorList>
    </citation>
    <scope>NUCLEOTIDE SEQUENCE [LARGE SCALE GENOMIC DNA]</scope>
    <source>
        <strain evidence="2">SpSt-102</strain>
    </source>
</reference>
<protein>
    <submittedName>
        <fullName evidence="2">Transcriptional regulator</fullName>
    </submittedName>
</protein>
<name>A0A7C5V2A4_9FIRM</name>
<dbReference type="EMBL" id="DRUZ01000100">
    <property type="protein sequence ID" value="HHS02526.1"/>
    <property type="molecule type" value="Genomic_DNA"/>
</dbReference>
<dbReference type="AlphaFoldDB" id="A0A7C5V2A4"/>
<dbReference type="Gene3D" id="3.30.950.30">
    <property type="entry name" value="Schlafen, AAA domain"/>
    <property type="match status" value="1"/>
</dbReference>
<sequence length="374" mass="43093">MEKYKLKMLLESDEGPKLDFKQSLSLETDGEKKELVKDVIAIANSRGGRGYIIFGVEDKTKKIVGIKDTNISEEKIQQIISSRCDPPVSIKFEIVEYDGKKLGVLTIYKSSLKPHQMVQNGVFYIRRGSTTDVARREEIASMFEESGAVNFEMSIVRSARLNDLDPELVEMFFKRSGVSSEWDNLILLESFGIVQRDRENGNFYPTLAGILVFRKYPERFLPSAYLSFEFFNHAHIFCGNIYSIMKKTINFLTEKYPQKDLWALFEAIGNALVHRDYYDLTRCAAVRISERSVEVVNPGCLLESNMIFSMGREIIPRRRNPWIYQKMIVLDEYNLFLKGGKGISKIKRIYPNVKIININSQNIFKIILPSIDKL</sequence>
<evidence type="ECO:0000259" key="1">
    <source>
        <dbReference type="Pfam" id="PF04326"/>
    </source>
</evidence>
<gene>
    <name evidence="2" type="ORF">ENL71_08625</name>
</gene>
<dbReference type="PANTHER" id="PTHR30595">
    <property type="entry name" value="GLPR-RELATED TRANSCRIPTIONAL REPRESSOR"/>
    <property type="match status" value="1"/>
</dbReference>
<dbReference type="InterPro" id="IPR038461">
    <property type="entry name" value="Schlafen_AlbA_2_dom_sf"/>
</dbReference>